<name>A0A8B6M7R3_METTU</name>
<dbReference type="AlphaFoldDB" id="A0A8B6M7R3"/>
<organism evidence="2 3">
    <name type="scientific">Methylocella tundrae</name>
    <dbReference type="NCBI Taxonomy" id="227605"/>
    <lineage>
        <taxon>Bacteria</taxon>
        <taxon>Pseudomonadati</taxon>
        <taxon>Pseudomonadota</taxon>
        <taxon>Alphaproteobacteria</taxon>
        <taxon>Hyphomicrobiales</taxon>
        <taxon>Beijerinckiaceae</taxon>
        <taxon>Methylocella</taxon>
    </lineage>
</organism>
<proteinExistence type="predicted"/>
<reference evidence="2 3" key="1">
    <citation type="submission" date="2019-05" db="EMBL/GenBank/DDBJ databases">
        <authorList>
            <person name="Farhan Ul Haque M."/>
        </authorList>
    </citation>
    <scope>NUCLEOTIDE SEQUENCE [LARGE SCALE GENOMIC DNA]</scope>
    <source>
        <strain evidence="2">2</strain>
    </source>
</reference>
<gene>
    <name evidence="2" type="ORF">MPC4_230008</name>
</gene>
<keyword evidence="1" id="KW-0732">Signal</keyword>
<evidence type="ECO:0008006" key="4">
    <source>
        <dbReference type="Google" id="ProtNLM"/>
    </source>
</evidence>
<dbReference type="Pfam" id="PF08904">
    <property type="entry name" value="EipB_like"/>
    <property type="match status" value="1"/>
</dbReference>
<sequence length="302" mass="32420">MSHSHAGLLISGALACLFPLAAVYAAGNPAQGPLDQVRPDPVKMDQLKANPGEQIPLAPHHAIYELTLSKSVGSKSPTAAHGRIAFDFAGSPCEGYVQNFRQLTELQPAEGPTRVSDMHSATFEDSDGKSFDFKMQTKVDNGTTESIDGTAVRSGTGPVLVNLAKPKRSKVELGDDVVFPTEHLKRIIAAAEAGKNLIEVKVFDGSDTGEKVFETTTYIGRPTTAPVSEKAAQVAELAKMPRWPVSISYFESGKKDESPSYILSFDLYQNGISRALKLDYGDFVLSGELSSLDIMNEPACSK</sequence>
<dbReference type="RefSeq" id="WP_174512465.1">
    <property type="nucleotide sequence ID" value="NZ_CABFMQ020000080.1"/>
</dbReference>
<protein>
    <recommendedName>
        <fullName evidence="4">ATP-binding protein</fullName>
    </recommendedName>
</protein>
<evidence type="ECO:0000313" key="3">
    <source>
        <dbReference type="Proteomes" id="UP000485880"/>
    </source>
</evidence>
<dbReference type="EMBL" id="CABFMQ020000080">
    <property type="protein sequence ID" value="VTZ50353.1"/>
    <property type="molecule type" value="Genomic_DNA"/>
</dbReference>
<evidence type="ECO:0000256" key="1">
    <source>
        <dbReference type="SAM" id="SignalP"/>
    </source>
</evidence>
<dbReference type="Proteomes" id="UP000485880">
    <property type="component" value="Unassembled WGS sequence"/>
</dbReference>
<feature type="chain" id="PRO_5032663037" description="ATP-binding protein" evidence="1">
    <location>
        <begin position="26"/>
        <end position="302"/>
    </location>
</feature>
<comment type="caution">
    <text evidence="2">The sequence shown here is derived from an EMBL/GenBank/DDBJ whole genome shotgun (WGS) entry which is preliminary data.</text>
</comment>
<accession>A0A8B6M7R3</accession>
<evidence type="ECO:0000313" key="2">
    <source>
        <dbReference type="EMBL" id="VTZ50353.1"/>
    </source>
</evidence>
<feature type="signal peptide" evidence="1">
    <location>
        <begin position="1"/>
        <end position="25"/>
    </location>
</feature>
<keyword evidence="3" id="KW-1185">Reference proteome</keyword>
<dbReference type="InterPro" id="IPR015000">
    <property type="entry name" value="EipB-like"/>
</dbReference>